<feature type="domain" description="DUF5667" evidence="2">
    <location>
        <begin position="73"/>
        <end position="156"/>
    </location>
</feature>
<accession>A0A0G2BBC0</accession>
<dbReference type="Pfam" id="PF18915">
    <property type="entry name" value="DUF5667"/>
    <property type="match status" value="1"/>
</dbReference>
<gene>
    <name evidence="3" type="ORF">UY92_C0003G0035</name>
</gene>
<sequence>MKKIFRLLKRVRLSEGERAHMRQALREYMAEYPARVADHPAGQNRMPLYRPAFFLGVTALLVSFVGAAYAAEGTVPGDWLYPIKIRLSENAERIFLFSDESQTEWEAVRAARRLKEAEALAKRGELNAPARAKLEQQFERHIRRVQSGLAELAAAGRQDKAAALGRKFAASLRAHELILERLESGEIAESFAFETINAEPTSSTRTEPIRLFGR</sequence>
<proteinExistence type="predicted"/>
<keyword evidence="1" id="KW-0812">Transmembrane</keyword>
<dbReference type="EMBL" id="LCRX01000003">
    <property type="protein sequence ID" value="KKW42829.1"/>
    <property type="molecule type" value="Genomic_DNA"/>
</dbReference>
<name>A0A0G2BBC0_9BACT</name>
<evidence type="ECO:0000313" key="3">
    <source>
        <dbReference type="EMBL" id="KKW42829.1"/>
    </source>
</evidence>
<dbReference type="STRING" id="1619044.UY92_C0003G0035"/>
<dbReference type="AlphaFoldDB" id="A0A0G2BBC0"/>
<protein>
    <recommendedName>
        <fullName evidence="2">DUF5667 domain-containing protein</fullName>
    </recommendedName>
</protein>
<reference evidence="3 4" key="1">
    <citation type="journal article" date="2015" name="Nature">
        <title>rRNA introns, odd ribosomes, and small enigmatic genomes across a large radiation of phyla.</title>
        <authorList>
            <person name="Brown C.T."/>
            <person name="Hug L.A."/>
            <person name="Thomas B.C."/>
            <person name="Sharon I."/>
            <person name="Castelle C.J."/>
            <person name="Singh A."/>
            <person name="Wilkins M.J."/>
            <person name="Williams K.H."/>
            <person name="Banfield J.F."/>
        </authorList>
    </citation>
    <scope>NUCLEOTIDE SEQUENCE [LARGE SCALE GENOMIC DNA]</scope>
</reference>
<dbReference type="InterPro" id="IPR043725">
    <property type="entry name" value="DUF5667"/>
</dbReference>
<keyword evidence="1" id="KW-1133">Transmembrane helix</keyword>
<feature type="transmembrane region" description="Helical" evidence="1">
    <location>
        <begin position="52"/>
        <end position="71"/>
    </location>
</feature>
<evidence type="ECO:0000256" key="1">
    <source>
        <dbReference type="SAM" id="Phobius"/>
    </source>
</evidence>
<evidence type="ECO:0000313" key="4">
    <source>
        <dbReference type="Proteomes" id="UP000033870"/>
    </source>
</evidence>
<dbReference type="Proteomes" id="UP000033870">
    <property type="component" value="Unassembled WGS sequence"/>
</dbReference>
<comment type="caution">
    <text evidence="3">The sequence shown here is derived from an EMBL/GenBank/DDBJ whole genome shotgun (WGS) entry which is preliminary data.</text>
</comment>
<organism evidence="3 4">
    <name type="scientific">Candidatus Magasanikbacteria bacterium GW2011_GWA2_56_11</name>
    <dbReference type="NCBI Taxonomy" id="1619044"/>
    <lineage>
        <taxon>Bacteria</taxon>
        <taxon>Candidatus Magasanikiibacteriota</taxon>
    </lineage>
</organism>
<evidence type="ECO:0000259" key="2">
    <source>
        <dbReference type="Pfam" id="PF18915"/>
    </source>
</evidence>
<keyword evidence="1" id="KW-0472">Membrane</keyword>